<comment type="caution">
    <text evidence="3">The sequence shown here is derived from an EMBL/GenBank/DDBJ whole genome shotgun (WGS) entry which is preliminary data.</text>
</comment>
<dbReference type="PaxDb" id="353153-Q4DPV9"/>
<evidence type="ECO:0000313" key="4">
    <source>
        <dbReference type="Proteomes" id="UP000002296"/>
    </source>
</evidence>
<sequence length="853" mass="98443">VLPEPQETEQLQRANDSPRAPLDEPPLTKEGLESEEEAAHQLMAEDESEAMTAALGEASGKPEAAELQRQLDALRRQKDKLRLQLREARRGQEKLDILRRHNEDLQSRLNDARRGQEKLDALQRHNEELQSQLCEARRAEEALEDARRQTRQSQRQVEDLRRSEKRLREACEATRAREEALMQKLRAAENAIAVARKHEDAVKQKARGIINAVKTEYQRQPFVLPEPQETEQLQRANDSPRAPLDEPPLTKEGLESEEEAAHQLVEEDESEAMTAALGEASGKLEAAELQRQLDALRRQKDKLRLQLREARRGQEKLDILRRHNEDLQSRLNDARRGQEKLDALQRHNEELQSQLCEARRAEEALEDARRQTRQSQRQVEDLRRSEKRLREACEATRAREEALMQKLRAAENAIAVARKHEDAVKQKARGIINAVKTEYQRQPFVLPEPQETEQLQRANDSPRAPLDEPPLTKEGLESEEEAAHQLMAEDESEAMTAALGEASGKPEAAELQRQLDALRRQKDKLQSTLREARRGQEKLDALQRHNEELQSQLCEARRAEEALEDARRQTRQSQRQVEDLRRSEKRLREACEATRAREEALMQKLRAAENAIAVARKHEDAVKQKARGIINAVKTEYQRQPFVLPEPQETEQLQRANDSPRAPLDEPPLTKEGLESEEEAAHQLMAEDESEAMTAALGEASGKPEAAELQRQLDALRRQKDKLRLQLREARRGQEKLDILRRHNEDLVPFFSSDVDSSSEGDVNALLGSIDVVMRNDFSLDDSLSDMDLYGLCMNLARLVLRLRERVCVQREALKRYFECQDRLRESNEMRIRRLEEEFEDLLKDVRRRDKRE</sequence>
<feature type="region of interest" description="Disordered" evidence="2">
    <location>
        <begin position="640"/>
        <end position="675"/>
    </location>
</feature>
<dbReference type="GeneID" id="3548270"/>
<feature type="region of interest" description="Disordered" evidence="2">
    <location>
        <begin position="220"/>
        <end position="255"/>
    </location>
</feature>
<dbReference type="OMA" id="APAICEC"/>
<feature type="coiled-coil region" evidence="1">
    <location>
        <begin position="706"/>
        <end position="733"/>
    </location>
</feature>
<dbReference type="EMBL" id="AAHK01000269">
    <property type="protein sequence ID" value="EAN94542.1"/>
    <property type="molecule type" value="Genomic_DNA"/>
</dbReference>
<accession>Q4DPV9</accession>
<dbReference type="KEGG" id="tcr:510877.10"/>
<dbReference type="RefSeq" id="XP_816393.1">
    <property type="nucleotide sequence ID" value="XM_811300.1"/>
</dbReference>
<dbReference type="AlphaFoldDB" id="Q4DPV9"/>
<name>Q4DPV9_TRYCC</name>
<protein>
    <submittedName>
        <fullName evidence="3">Antigenic protein, putative</fullName>
    </submittedName>
</protein>
<proteinExistence type="predicted"/>
<feature type="non-terminal residue" evidence="3">
    <location>
        <position position="1"/>
    </location>
</feature>
<evidence type="ECO:0000256" key="2">
    <source>
        <dbReference type="SAM" id="MobiDB-lite"/>
    </source>
</evidence>
<dbReference type="InParanoid" id="Q4DPV9"/>
<evidence type="ECO:0000256" key="1">
    <source>
        <dbReference type="SAM" id="Coils"/>
    </source>
</evidence>
<feature type="region of interest" description="Disordered" evidence="2">
    <location>
        <begin position="1"/>
        <end position="72"/>
    </location>
</feature>
<keyword evidence="4" id="KW-1185">Reference proteome</keyword>
<feature type="region of interest" description="Disordered" evidence="2">
    <location>
        <begin position="442"/>
        <end position="511"/>
    </location>
</feature>
<organism evidence="3 4">
    <name type="scientific">Trypanosoma cruzi (strain CL Brener)</name>
    <dbReference type="NCBI Taxonomy" id="353153"/>
    <lineage>
        <taxon>Eukaryota</taxon>
        <taxon>Discoba</taxon>
        <taxon>Euglenozoa</taxon>
        <taxon>Kinetoplastea</taxon>
        <taxon>Metakinetoplastina</taxon>
        <taxon>Trypanosomatida</taxon>
        <taxon>Trypanosomatidae</taxon>
        <taxon>Trypanosoma</taxon>
        <taxon>Schizotrypanum</taxon>
    </lineage>
</organism>
<feature type="coiled-coil region" evidence="1">
    <location>
        <begin position="825"/>
        <end position="852"/>
    </location>
</feature>
<reference evidence="3 4" key="1">
    <citation type="journal article" date="2005" name="Science">
        <title>The genome sequence of Trypanosoma cruzi, etiologic agent of Chagas disease.</title>
        <authorList>
            <person name="El-Sayed N.M."/>
            <person name="Myler P.J."/>
            <person name="Bartholomeu D.C."/>
            <person name="Nilsson D."/>
            <person name="Aggarwal G."/>
            <person name="Tran A.N."/>
            <person name="Ghedin E."/>
            <person name="Worthey E.A."/>
            <person name="Delcher A.L."/>
            <person name="Blandin G."/>
            <person name="Westenberger S.J."/>
            <person name="Caler E."/>
            <person name="Cerqueira G.C."/>
            <person name="Branche C."/>
            <person name="Haas B."/>
            <person name="Anupama A."/>
            <person name="Arner E."/>
            <person name="Aslund L."/>
            <person name="Attipoe P."/>
            <person name="Bontempi E."/>
            <person name="Bringaud F."/>
            <person name="Burton P."/>
            <person name="Cadag E."/>
            <person name="Campbell D.A."/>
            <person name="Carrington M."/>
            <person name="Crabtree J."/>
            <person name="Darban H."/>
            <person name="da Silveira J.F."/>
            <person name="de Jong P."/>
            <person name="Edwards K."/>
            <person name="Englund P.T."/>
            <person name="Fazelina G."/>
            <person name="Feldblyum T."/>
            <person name="Ferella M."/>
            <person name="Frasch A.C."/>
            <person name="Gull K."/>
            <person name="Horn D."/>
            <person name="Hou L."/>
            <person name="Huang Y."/>
            <person name="Kindlund E."/>
            <person name="Klingbeil M."/>
            <person name="Kluge S."/>
            <person name="Koo H."/>
            <person name="Lacerda D."/>
            <person name="Levin M.J."/>
            <person name="Lorenzi H."/>
            <person name="Louie T."/>
            <person name="Machado C.R."/>
            <person name="McCulloch R."/>
            <person name="McKenna A."/>
            <person name="Mizuno Y."/>
            <person name="Mottram J.C."/>
            <person name="Nelson S."/>
            <person name="Ochaya S."/>
            <person name="Osoegawa K."/>
            <person name="Pai G."/>
            <person name="Parsons M."/>
            <person name="Pentony M."/>
            <person name="Pettersson U."/>
            <person name="Pop M."/>
            <person name="Ramirez J.L."/>
            <person name="Rinta J."/>
            <person name="Robertson L."/>
            <person name="Salzberg S.L."/>
            <person name="Sanchez D.O."/>
            <person name="Seyler A."/>
            <person name="Sharma R."/>
            <person name="Shetty J."/>
            <person name="Simpson A.J."/>
            <person name="Sisk E."/>
            <person name="Tammi M.T."/>
            <person name="Tarleton R."/>
            <person name="Teixeira S."/>
            <person name="Van Aken S."/>
            <person name="Vogt C."/>
            <person name="Ward P.N."/>
            <person name="Wickstead B."/>
            <person name="Wortman J."/>
            <person name="White O."/>
            <person name="Fraser C.M."/>
            <person name="Stuart K.D."/>
            <person name="Andersson B."/>
        </authorList>
    </citation>
    <scope>NUCLEOTIDE SEQUENCE [LARGE SCALE GENOMIC DNA]</scope>
    <source>
        <strain evidence="3 4">CL Brener</strain>
    </source>
</reference>
<dbReference type="Proteomes" id="UP000002296">
    <property type="component" value="Unassembled WGS sequence"/>
</dbReference>
<keyword evidence="1" id="KW-0175">Coiled coil</keyword>
<evidence type="ECO:0000313" key="3">
    <source>
        <dbReference type="EMBL" id="EAN94542.1"/>
    </source>
</evidence>
<dbReference type="SMR" id="Q4DPV9"/>
<gene>
    <name evidence="3" type="ORF">Tc00.1047053510877.10</name>
</gene>